<feature type="transmembrane region" description="Helical" evidence="7">
    <location>
        <begin position="267"/>
        <end position="290"/>
    </location>
</feature>
<name>A0A914YBS5_9BILA</name>
<dbReference type="PANTHER" id="PTHR10332:SF80">
    <property type="entry name" value="EQUILIBRATIVE NUCLEOSIDE TRANSPORTER 2, ISOFORM A"/>
    <property type="match status" value="1"/>
</dbReference>
<dbReference type="PRINTS" id="PR01130">
    <property type="entry name" value="DERENTRNSPRT"/>
</dbReference>
<keyword evidence="8" id="KW-1185">Reference proteome</keyword>
<comment type="subcellular location">
    <subcellularLocation>
        <location evidence="1">Membrane</location>
        <topology evidence="1">Multi-pass membrane protein</topology>
    </subcellularLocation>
</comment>
<evidence type="ECO:0000256" key="6">
    <source>
        <dbReference type="ARBA" id="ARBA00023136"/>
    </source>
</evidence>
<dbReference type="GO" id="GO:0005337">
    <property type="term" value="F:nucleoside transmembrane transporter activity"/>
    <property type="evidence" value="ECO:0007669"/>
    <property type="project" value="InterPro"/>
</dbReference>
<evidence type="ECO:0000256" key="1">
    <source>
        <dbReference type="ARBA" id="ARBA00004141"/>
    </source>
</evidence>
<dbReference type="Pfam" id="PF01733">
    <property type="entry name" value="Nucleoside_tran"/>
    <property type="match status" value="1"/>
</dbReference>
<dbReference type="AlphaFoldDB" id="A0A914YBS5"/>
<feature type="transmembrane region" description="Helical" evidence="7">
    <location>
        <begin position="119"/>
        <end position="143"/>
    </location>
</feature>
<dbReference type="Proteomes" id="UP000887577">
    <property type="component" value="Unplaced"/>
</dbReference>
<keyword evidence="5 7" id="KW-1133">Transmembrane helix</keyword>
<feature type="transmembrane region" description="Helical" evidence="7">
    <location>
        <begin position="163"/>
        <end position="182"/>
    </location>
</feature>
<feature type="transmembrane region" description="Helical" evidence="7">
    <location>
        <begin position="29"/>
        <end position="52"/>
    </location>
</feature>
<comment type="similarity">
    <text evidence="2">Belongs to the SLC29A/ENT transporter (TC 2.A.57) family.</text>
</comment>
<organism evidence="8 9">
    <name type="scientific">Panagrolaimus superbus</name>
    <dbReference type="NCBI Taxonomy" id="310955"/>
    <lineage>
        <taxon>Eukaryota</taxon>
        <taxon>Metazoa</taxon>
        <taxon>Ecdysozoa</taxon>
        <taxon>Nematoda</taxon>
        <taxon>Chromadorea</taxon>
        <taxon>Rhabditida</taxon>
        <taxon>Tylenchina</taxon>
        <taxon>Panagrolaimomorpha</taxon>
        <taxon>Panagrolaimoidea</taxon>
        <taxon>Panagrolaimidae</taxon>
        <taxon>Panagrolaimus</taxon>
    </lineage>
</organism>
<feature type="transmembrane region" description="Helical" evidence="7">
    <location>
        <begin position="194"/>
        <end position="212"/>
    </location>
</feature>
<evidence type="ECO:0000256" key="2">
    <source>
        <dbReference type="ARBA" id="ARBA00007965"/>
    </source>
</evidence>
<proteinExistence type="inferred from homology"/>
<dbReference type="InterPro" id="IPR036259">
    <property type="entry name" value="MFS_trans_sf"/>
</dbReference>
<feature type="transmembrane region" description="Helical" evidence="7">
    <location>
        <begin position="232"/>
        <end position="255"/>
    </location>
</feature>
<accession>A0A914YBS5</accession>
<evidence type="ECO:0000313" key="8">
    <source>
        <dbReference type="Proteomes" id="UP000887577"/>
    </source>
</evidence>
<sequence>MLTVIVLNSANGVYQNSIFGIVGSFPSKYINAVVLGNNICGLLVTLLLIATIQTFTGDEEINAAVYFSIALCALIFCLISVFYLRKNHFYLHQIAIERRSSKDRAVYSLKDYVKTFREYWLPLLNVWSVFFVTLFLFPSVLLNIHLYPSYRHDEKAFDFPVDYNLYGILFVFLNFNFFSCVGSKLADFFTWPSPKYVAIPINLRWVFIPLFYLTNYVPGGYRTWGVYIQNEYIVFVLIALMSVSHGYYSSVAMMYAPSGVEASKARIIGKMSAFFLVLGIACGIAFSFLADYPVHW</sequence>
<evidence type="ECO:0000256" key="4">
    <source>
        <dbReference type="ARBA" id="ARBA00022692"/>
    </source>
</evidence>
<protein>
    <submittedName>
        <fullName evidence="9">Nucleoside transporter</fullName>
    </submittedName>
</protein>
<evidence type="ECO:0000313" key="9">
    <source>
        <dbReference type="WBParaSite" id="PSU_v2.g14930.t1"/>
    </source>
</evidence>
<evidence type="ECO:0000256" key="3">
    <source>
        <dbReference type="ARBA" id="ARBA00022448"/>
    </source>
</evidence>
<evidence type="ECO:0000256" key="7">
    <source>
        <dbReference type="SAM" id="Phobius"/>
    </source>
</evidence>
<feature type="transmembrane region" description="Helical" evidence="7">
    <location>
        <begin position="64"/>
        <end position="84"/>
    </location>
</feature>
<keyword evidence="3" id="KW-0813">Transport</keyword>
<dbReference type="PANTHER" id="PTHR10332">
    <property type="entry name" value="EQUILIBRATIVE NUCLEOSIDE TRANSPORTER"/>
    <property type="match status" value="1"/>
</dbReference>
<keyword evidence="4 7" id="KW-0812">Transmembrane</keyword>
<dbReference type="InterPro" id="IPR002259">
    <property type="entry name" value="Eqnu_transpt"/>
</dbReference>
<keyword evidence="6 7" id="KW-0472">Membrane</keyword>
<dbReference type="SUPFAM" id="SSF103473">
    <property type="entry name" value="MFS general substrate transporter"/>
    <property type="match status" value="1"/>
</dbReference>
<dbReference type="WBParaSite" id="PSU_v2.g14930.t1">
    <property type="protein sequence ID" value="PSU_v2.g14930.t1"/>
    <property type="gene ID" value="PSU_v2.g14930"/>
</dbReference>
<evidence type="ECO:0000256" key="5">
    <source>
        <dbReference type="ARBA" id="ARBA00022989"/>
    </source>
</evidence>
<reference evidence="9" key="1">
    <citation type="submission" date="2022-11" db="UniProtKB">
        <authorList>
            <consortium name="WormBaseParasite"/>
        </authorList>
    </citation>
    <scope>IDENTIFICATION</scope>
</reference>
<dbReference type="GO" id="GO:0005886">
    <property type="term" value="C:plasma membrane"/>
    <property type="evidence" value="ECO:0007669"/>
    <property type="project" value="TreeGrafter"/>
</dbReference>